<proteinExistence type="predicted"/>
<gene>
    <name evidence="2" type="ORF">GCM10017600_31120</name>
</gene>
<name>A0A9W6I0H4_9ACTN</name>
<dbReference type="RefSeq" id="WP_271218163.1">
    <property type="nucleotide sequence ID" value="NZ_BAAAVD010000028.1"/>
</dbReference>
<protein>
    <submittedName>
        <fullName evidence="2">Uncharacterized protein</fullName>
    </submittedName>
</protein>
<feature type="compositionally biased region" description="Acidic residues" evidence="1">
    <location>
        <begin position="479"/>
        <end position="489"/>
    </location>
</feature>
<evidence type="ECO:0000313" key="3">
    <source>
        <dbReference type="Proteomes" id="UP001143474"/>
    </source>
</evidence>
<reference evidence="2" key="1">
    <citation type="journal article" date="2014" name="Int. J. Syst. Evol. Microbiol.">
        <title>Complete genome sequence of Corynebacterium casei LMG S-19264T (=DSM 44701T), isolated from a smear-ripened cheese.</title>
        <authorList>
            <consortium name="US DOE Joint Genome Institute (JGI-PGF)"/>
            <person name="Walter F."/>
            <person name="Albersmeier A."/>
            <person name="Kalinowski J."/>
            <person name="Ruckert C."/>
        </authorList>
    </citation>
    <scope>NUCLEOTIDE SEQUENCE</scope>
    <source>
        <strain evidence="2">VKM Ac-2007</strain>
    </source>
</reference>
<evidence type="ECO:0000313" key="2">
    <source>
        <dbReference type="EMBL" id="GLK09706.1"/>
    </source>
</evidence>
<feature type="region of interest" description="Disordered" evidence="1">
    <location>
        <begin position="425"/>
        <end position="489"/>
    </location>
</feature>
<accession>A0A9W6I0H4</accession>
<dbReference type="EMBL" id="BSEV01000006">
    <property type="protein sequence ID" value="GLK09706.1"/>
    <property type="molecule type" value="Genomic_DNA"/>
</dbReference>
<comment type="caution">
    <text evidence="2">The sequence shown here is derived from an EMBL/GenBank/DDBJ whole genome shotgun (WGS) entry which is preliminary data.</text>
</comment>
<feature type="compositionally biased region" description="Polar residues" evidence="1">
    <location>
        <begin position="446"/>
        <end position="458"/>
    </location>
</feature>
<evidence type="ECO:0000256" key="1">
    <source>
        <dbReference type="SAM" id="MobiDB-lite"/>
    </source>
</evidence>
<reference evidence="2" key="2">
    <citation type="submission" date="2023-01" db="EMBL/GenBank/DDBJ databases">
        <authorList>
            <person name="Sun Q."/>
            <person name="Evtushenko L."/>
        </authorList>
    </citation>
    <scope>NUCLEOTIDE SEQUENCE</scope>
    <source>
        <strain evidence="2">VKM Ac-2007</strain>
    </source>
</reference>
<dbReference type="Proteomes" id="UP001143474">
    <property type="component" value="Unassembled WGS sequence"/>
</dbReference>
<organism evidence="2 3">
    <name type="scientific">Streptosporangium carneum</name>
    <dbReference type="NCBI Taxonomy" id="47481"/>
    <lineage>
        <taxon>Bacteria</taxon>
        <taxon>Bacillati</taxon>
        <taxon>Actinomycetota</taxon>
        <taxon>Actinomycetes</taxon>
        <taxon>Streptosporangiales</taxon>
        <taxon>Streptosporangiaceae</taxon>
        <taxon>Streptosporangium</taxon>
    </lineage>
</organism>
<keyword evidence="3" id="KW-1185">Reference proteome</keyword>
<sequence>MSALTALAQLRAIRDGIAQPITTVRHCHLAPHPMVFIPLRLAGEAAAPMGAMVGTDPGHPRLLVVPQPRNRDLRFAFTAELAEVVLPYIEGFGKTTETIEKKGGEPYERCLDAPQILVPNPQAVTFVGLLGRSTRFRRVDGPYPVHPSVPLLGRWLTYFADRSQHPGSSLLLTATEALGAHWATGQSGLEDANLAALLGWIDPPEGMTGPGAAEEAEDPLLWPPAGPATDPGFDNEVLGPAVRAYEEAPTERAVERVAQALRTQLEPTWRLMWRSVELLRALPEGARVKDRWDVDRGSFTRFLERVTEGGPPQARRDGAVGAAARLAGLERARASYDVQRAYDDPLVMAEYRLTGEAFAGTVTAADPEHTEGEGRSRKLRPLITVRTEDQVRLTPGATVGSPDRRGHAAEIVEVVDGEVTLKITKGMGRGRTPSPGSVPEPGERVTYTSLTDDFQSSAALPDPELTPWTHGGPPQEYVPSDEDAQEEWS</sequence>
<dbReference type="AlphaFoldDB" id="A0A9W6I0H4"/>